<sequence length="222" mass="24578">MIVGERKPFDEIREMLKGYKKVLILGCRTCVAVCMAGGDKEVELLGSQLRIASKKDGVELEIIEDAIERQCDREYMEPIREKVEQVDAVLSMACGCGVQFMAEMYSDKPVLPAINTNFIGVNEDVGVWTERCGQCGNCVLHLTGGICPIARCSKSLLNGPCGGSQDGKCEISKDVDCGWQLIYDRMKQLGQLDKLEEVIPAKDWNTSRDGGPRKVVREDVKI</sequence>
<proteinExistence type="predicted"/>
<dbReference type="Proteomes" id="UP000265882">
    <property type="component" value="Unassembled WGS sequence"/>
</dbReference>
<dbReference type="EMBL" id="QZKU01000067">
    <property type="protein sequence ID" value="RJP21554.1"/>
    <property type="molecule type" value="Genomic_DNA"/>
</dbReference>
<dbReference type="PANTHER" id="PTHR38755">
    <property type="entry name" value="5,10-METHYLENETETRAHYDROFOLATE REDUCTASE"/>
    <property type="match status" value="1"/>
</dbReference>
<dbReference type="InterPro" id="IPR022026">
    <property type="entry name" value="DUF5981"/>
</dbReference>
<name>A0A3A4P0N7_ABYX5</name>
<accession>A0A3A4P0N7</accession>
<feature type="domain" description="Methylene-tetrahydrofolate reductase C-terminal-like" evidence="1">
    <location>
        <begin position="112"/>
        <end position="205"/>
    </location>
</feature>
<evidence type="ECO:0000313" key="3">
    <source>
        <dbReference type="Proteomes" id="UP000265882"/>
    </source>
</evidence>
<dbReference type="PANTHER" id="PTHR38755:SF1">
    <property type="entry name" value="METHYLENE-TETRAHYDROFOLATE REDUCTASE C-TERMINAL DOMAIN-CONTAINING PROTEIN"/>
    <property type="match status" value="1"/>
</dbReference>
<protein>
    <recommendedName>
        <fullName evidence="1">Methylene-tetrahydrofolate reductase C-terminal-like domain-containing protein</fullName>
    </recommendedName>
</protein>
<gene>
    <name evidence="2" type="ORF">C4520_09705</name>
</gene>
<dbReference type="AlphaFoldDB" id="A0A3A4P0N7"/>
<evidence type="ECO:0000259" key="1">
    <source>
        <dbReference type="Pfam" id="PF12225"/>
    </source>
</evidence>
<dbReference type="Pfam" id="PF12225">
    <property type="entry name" value="DUF5981"/>
    <property type="match status" value="1"/>
</dbReference>
<evidence type="ECO:0000313" key="2">
    <source>
        <dbReference type="EMBL" id="RJP21554.1"/>
    </source>
</evidence>
<organism evidence="2 3">
    <name type="scientific">Abyssobacteria bacterium (strain SURF_5)</name>
    <dbReference type="NCBI Taxonomy" id="2093360"/>
    <lineage>
        <taxon>Bacteria</taxon>
        <taxon>Pseudomonadati</taxon>
        <taxon>Candidatus Hydrogenedentota</taxon>
        <taxon>Candidatus Abyssobacteria</taxon>
    </lineage>
</organism>
<comment type="caution">
    <text evidence="2">The sequence shown here is derived from an EMBL/GenBank/DDBJ whole genome shotgun (WGS) entry which is preliminary data.</text>
</comment>
<reference evidence="2 3" key="1">
    <citation type="journal article" date="2017" name="ISME J.">
        <title>Energy and carbon metabolisms in a deep terrestrial subsurface fluid microbial community.</title>
        <authorList>
            <person name="Momper L."/>
            <person name="Jungbluth S.P."/>
            <person name="Lee M.D."/>
            <person name="Amend J.P."/>
        </authorList>
    </citation>
    <scope>NUCLEOTIDE SEQUENCE [LARGE SCALE GENOMIC DNA]</scope>
    <source>
        <strain evidence="2">SURF_5</strain>
    </source>
</reference>